<proteinExistence type="predicted"/>
<evidence type="ECO:0000313" key="1">
    <source>
        <dbReference type="EMBL" id="GME25384.1"/>
    </source>
</evidence>
<keyword evidence="2" id="KW-1185">Reference proteome</keyword>
<gene>
    <name evidence="1" type="primary">g619</name>
    <name evidence="1" type="ORF">NpPPO83_00000619</name>
</gene>
<reference evidence="1" key="1">
    <citation type="submission" date="2024-09" db="EMBL/GenBank/DDBJ databases">
        <title>Draft Genome Sequences of Neofusicoccum parvum.</title>
        <authorList>
            <person name="Ashida A."/>
            <person name="Camagna M."/>
            <person name="Tanaka A."/>
            <person name="Takemoto D."/>
        </authorList>
    </citation>
    <scope>NUCLEOTIDE SEQUENCE</scope>
    <source>
        <strain evidence="1">PPO83</strain>
    </source>
</reference>
<name>A0ACB5RXZ6_9PEZI</name>
<sequence length="414" mass="42661">MHLRHCRGAAPALTRPRTHDVAALKHAVRSFHISAPRGDESSSPGGNSSNEPAPLGSARARSQAAGAHIQNLRFNPNNSNAGKYKQVGLAGGSFPSGQNASRRVISPVRRTADGSSSSPAGPRLQTPRVQTRVTGGPNQRFPNARPGGPGGAHRPGGQFNRPGFGGARSGPAKRKGGNRNARSNRKKDDGRDSTVGLSDTVLRYLLSLKAARRAVKTHTPRAPAKDDLVAHAALTATLGQPSGAVALLAQRLRGLADRVADPGEPEPVLATARRLVRGQFVQFASPRERDAVLAAVADHQAATAARLSDKKGEEIAPRAIEFAPLAPEVRDATTAAVVAGRYAVRGGSAPPPADGIGTPESSTEAAVRLLDLNGSYVGGDKGKFLGRLNAVLSVGGLAAAGSSSSGNQQAKVNA</sequence>
<dbReference type="Proteomes" id="UP001165186">
    <property type="component" value="Unassembled WGS sequence"/>
</dbReference>
<protein>
    <submittedName>
        <fullName evidence="1">Uncharacterized protein LTHEOB_12126</fullName>
    </submittedName>
</protein>
<dbReference type="EMBL" id="BSXG01000019">
    <property type="protein sequence ID" value="GME25384.1"/>
    <property type="molecule type" value="Genomic_DNA"/>
</dbReference>
<accession>A0ACB5RXZ6</accession>
<evidence type="ECO:0000313" key="2">
    <source>
        <dbReference type="Proteomes" id="UP001165186"/>
    </source>
</evidence>
<comment type="caution">
    <text evidence="1">The sequence shown here is derived from an EMBL/GenBank/DDBJ whole genome shotgun (WGS) entry which is preliminary data.</text>
</comment>
<organism evidence="1 2">
    <name type="scientific">Neofusicoccum parvum</name>
    <dbReference type="NCBI Taxonomy" id="310453"/>
    <lineage>
        <taxon>Eukaryota</taxon>
        <taxon>Fungi</taxon>
        <taxon>Dikarya</taxon>
        <taxon>Ascomycota</taxon>
        <taxon>Pezizomycotina</taxon>
        <taxon>Dothideomycetes</taxon>
        <taxon>Dothideomycetes incertae sedis</taxon>
        <taxon>Botryosphaeriales</taxon>
        <taxon>Botryosphaeriaceae</taxon>
        <taxon>Neofusicoccum</taxon>
    </lineage>
</organism>